<accession>A0AAD2B7J1</accession>
<dbReference type="AlphaFoldDB" id="A0AAD2B7J1"/>
<organism evidence="2 3">
    <name type="scientific">Ralstonia wenshanensis</name>
    <dbReference type="NCBI Taxonomy" id="2842456"/>
    <lineage>
        <taxon>Bacteria</taxon>
        <taxon>Pseudomonadati</taxon>
        <taxon>Pseudomonadota</taxon>
        <taxon>Betaproteobacteria</taxon>
        <taxon>Burkholderiales</taxon>
        <taxon>Burkholderiaceae</taxon>
        <taxon>Ralstonia</taxon>
    </lineage>
</organism>
<keyword evidence="3" id="KW-1185">Reference proteome</keyword>
<keyword evidence="1" id="KW-0472">Membrane</keyword>
<reference evidence="2 3" key="1">
    <citation type="submission" date="2023-07" db="EMBL/GenBank/DDBJ databases">
        <authorList>
            <person name="Peeters C."/>
        </authorList>
    </citation>
    <scope>NUCLEOTIDE SEQUENCE [LARGE SCALE GENOMIC DNA]</scope>
    <source>
        <strain evidence="2 3">LMG 18091</strain>
    </source>
</reference>
<dbReference type="EMBL" id="CATWAF010000007">
    <property type="protein sequence ID" value="CAJ0705423.1"/>
    <property type="molecule type" value="Genomic_DNA"/>
</dbReference>
<keyword evidence="1" id="KW-0812">Transmembrane</keyword>
<evidence type="ECO:0000313" key="2">
    <source>
        <dbReference type="EMBL" id="CAJ0705423.1"/>
    </source>
</evidence>
<feature type="transmembrane region" description="Helical" evidence="1">
    <location>
        <begin position="72"/>
        <end position="97"/>
    </location>
</feature>
<evidence type="ECO:0000313" key="3">
    <source>
        <dbReference type="Proteomes" id="UP001189915"/>
    </source>
</evidence>
<evidence type="ECO:0000256" key="1">
    <source>
        <dbReference type="SAM" id="Phobius"/>
    </source>
</evidence>
<gene>
    <name evidence="2" type="ORF">LMG18091_04435</name>
</gene>
<name>A0AAD2B7J1_9RALS</name>
<comment type="caution">
    <text evidence="2">The sequence shown here is derived from an EMBL/GenBank/DDBJ whole genome shotgun (WGS) entry which is preliminary data.</text>
</comment>
<proteinExistence type="predicted"/>
<sequence>MKKTVYSLLSITGIFWAICAAYPTSSIPLGWIGTLFGSIAGLLATISSYRTEERVDTRGGAIFKAESPVKFFIAYCLVGVMFVGLALLSVFGCMGQIGQYAVQ</sequence>
<protein>
    <recommendedName>
        <fullName evidence="4">Transmembrane protein</fullName>
    </recommendedName>
</protein>
<keyword evidence="1" id="KW-1133">Transmembrane helix</keyword>
<dbReference type="RefSeq" id="WP_316871486.1">
    <property type="nucleotide sequence ID" value="NZ_CATWAF010000007.1"/>
</dbReference>
<feature type="transmembrane region" description="Helical" evidence="1">
    <location>
        <begin position="31"/>
        <end position="51"/>
    </location>
</feature>
<dbReference type="Proteomes" id="UP001189915">
    <property type="component" value="Unassembled WGS sequence"/>
</dbReference>
<evidence type="ECO:0008006" key="4">
    <source>
        <dbReference type="Google" id="ProtNLM"/>
    </source>
</evidence>